<name>A0A0U4W702_9PSED</name>
<accession>A0A0U4W702</accession>
<dbReference type="KEGG" id="por:APT59_05570"/>
<evidence type="ECO:0000313" key="2">
    <source>
        <dbReference type="Proteomes" id="UP000064137"/>
    </source>
</evidence>
<reference evidence="1 2" key="1">
    <citation type="submission" date="2016-01" db="EMBL/GenBank/DDBJ databases">
        <title>Annotation of Pseudomonas oryzihabitans USDA-ARS-USMARC-56511.</title>
        <authorList>
            <person name="Harhay G.P."/>
            <person name="Harhay D.M."/>
            <person name="Smith T.P.L."/>
            <person name="Bono J.L."/>
            <person name="Heaton M.P."/>
            <person name="Clawson M.L."/>
            <person name="Chitko-Mckown C.G."/>
            <person name="Capik S.F."/>
            <person name="DeDonder K.D."/>
            <person name="Apley M.D."/>
            <person name="Lubbers B.V."/>
            <person name="White B.J."/>
            <person name="Larson R.L."/>
        </authorList>
    </citation>
    <scope>NUCLEOTIDE SEQUENCE [LARGE SCALE GENOMIC DNA]</scope>
    <source>
        <strain evidence="1 2">USDA-ARS-USMARC-56511</strain>
    </source>
</reference>
<dbReference type="AlphaFoldDB" id="A0A0U4W702"/>
<dbReference type="Pfam" id="PF19788">
    <property type="entry name" value="DUF6272"/>
    <property type="match status" value="1"/>
</dbReference>
<sequence length="187" mass="20423">MLTSLAENGAFLEIAQQQQVIFYHHGYFSHGIVAAMAEVVKLQLEFEGISGATRRKLFSSFIELSQNVLHYSADALPPDTLADAKLGQGSVCITRQDGNYQMLCANPIVSDKVQALRARLEPLCSMSIEQIKQAYRESLRAETPTDSKGAGLGFLTMARDASAPLEFAFHPSTRNPGTALFCLKAII</sequence>
<dbReference type="OrthoDB" id="5365713at2"/>
<organism evidence="1 2">
    <name type="scientific">Pseudomonas oryzihabitans</name>
    <dbReference type="NCBI Taxonomy" id="47885"/>
    <lineage>
        <taxon>Bacteria</taxon>
        <taxon>Pseudomonadati</taxon>
        <taxon>Pseudomonadota</taxon>
        <taxon>Gammaproteobacteria</taxon>
        <taxon>Pseudomonadales</taxon>
        <taxon>Pseudomonadaceae</taxon>
        <taxon>Pseudomonas</taxon>
    </lineage>
</organism>
<evidence type="ECO:0000313" key="1">
    <source>
        <dbReference type="EMBL" id="ALZ83701.1"/>
    </source>
</evidence>
<dbReference type="NCBIfam" id="NF038262">
    <property type="entry name" value="SiaB_fam_kinase"/>
    <property type="match status" value="1"/>
</dbReference>
<protein>
    <submittedName>
        <fullName evidence="1">Uncharacterized protein</fullName>
    </submittedName>
</protein>
<dbReference type="EMBL" id="CP013987">
    <property type="protein sequence ID" value="ALZ83701.1"/>
    <property type="molecule type" value="Genomic_DNA"/>
</dbReference>
<dbReference type="RefSeq" id="WP_059313950.1">
    <property type="nucleotide sequence ID" value="NZ_CP013987.1"/>
</dbReference>
<proteinExistence type="predicted"/>
<dbReference type="InterPro" id="IPR046239">
    <property type="entry name" value="DUF6272"/>
</dbReference>
<dbReference type="Proteomes" id="UP000064137">
    <property type="component" value="Chromosome"/>
</dbReference>
<gene>
    <name evidence="1" type="ORF">APT59_05570</name>
</gene>